<accession>A0A7D5XBE5</accession>
<dbReference type="EMBL" id="CP058998">
    <property type="protein sequence ID" value="QLJ52305.1"/>
    <property type="molecule type" value="Genomic_DNA"/>
</dbReference>
<keyword evidence="2" id="KW-1003">Cell membrane</keyword>
<dbReference type="PANTHER" id="PTHR43646:SF2">
    <property type="entry name" value="GLYCOSYLTRANSFERASE 2-LIKE DOMAIN-CONTAINING PROTEIN"/>
    <property type="match status" value="1"/>
</dbReference>
<dbReference type="AlphaFoldDB" id="A0A7D5XBE5"/>
<dbReference type="GO" id="GO:0005886">
    <property type="term" value="C:plasma membrane"/>
    <property type="evidence" value="ECO:0007669"/>
    <property type="project" value="UniProtKB-SubCell"/>
</dbReference>
<proteinExistence type="predicted"/>
<dbReference type="Proteomes" id="UP000510821">
    <property type="component" value="Chromosome"/>
</dbReference>
<comment type="subcellular location">
    <subcellularLocation>
        <location evidence="1">Cell membrane</location>
    </subcellularLocation>
</comment>
<dbReference type="InterPro" id="IPR029044">
    <property type="entry name" value="Nucleotide-diphossugar_trans"/>
</dbReference>
<protein>
    <submittedName>
        <fullName evidence="7">Glycosyltransferase, involved in cell wall biogenesis(EC:2.4.-)</fullName>
    </submittedName>
</protein>
<gene>
    <name evidence="7" type="ORF">Sv326_0130</name>
</gene>
<keyword evidence="4 7" id="KW-0808">Transferase</keyword>
<dbReference type="KEGG" id="flt:Sv326_0130"/>
<organism evidence="7 8">
    <name type="scientific">Fermentimicrarchaeum limneticum</name>
    <dbReference type="NCBI Taxonomy" id="2795018"/>
    <lineage>
        <taxon>Archaea</taxon>
        <taxon>Candidatus Micrarchaeota</taxon>
        <taxon>Candidatus Fermentimicrarchaeales</taxon>
        <taxon>Candidatus Fermentimicrarchaeaceae</taxon>
        <taxon>Candidatus Fermentimicrarchaeum</taxon>
    </lineage>
</organism>
<dbReference type="PANTHER" id="PTHR43646">
    <property type="entry name" value="GLYCOSYLTRANSFERASE"/>
    <property type="match status" value="1"/>
</dbReference>
<feature type="domain" description="Glycosyltransferase 2-like" evidence="6">
    <location>
        <begin position="3"/>
        <end position="157"/>
    </location>
</feature>
<dbReference type="InterPro" id="IPR001173">
    <property type="entry name" value="Glyco_trans_2-like"/>
</dbReference>
<evidence type="ECO:0000313" key="7">
    <source>
        <dbReference type="EMBL" id="QLJ52305.1"/>
    </source>
</evidence>
<evidence type="ECO:0000256" key="3">
    <source>
        <dbReference type="ARBA" id="ARBA00022676"/>
    </source>
</evidence>
<evidence type="ECO:0000256" key="4">
    <source>
        <dbReference type="ARBA" id="ARBA00022679"/>
    </source>
</evidence>
<reference evidence="8" key="1">
    <citation type="submission" date="2020-07" db="EMBL/GenBank/DDBJ databases">
        <title>Metabolic diversity and evolutionary history of the archaeal phylum ###Micrarchaeota### uncovered from a freshwater lake metagenome.</title>
        <authorList>
            <person name="Kadnikov V.V."/>
            <person name="Savvichev A.S."/>
            <person name="Mardanov A.V."/>
            <person name="Beletsky A.V."/>
            <person name="Chupakov A.V."/>
            <person name="Kokryatskaya N.M."/>
            <person name="Pimenov N.V."/>
            <person name="Ravin N.V."/>
        </authorList>
    </citation>
    <scope>NUCLEOTIDE SEQUENCE [LARGE SCALE GENOMIC DNA]</scope>
</reference>
<evidence type="ECO:0000256" key="2">
    <source>
        <dbReference type="ARBA" id="ARBA00022475"/>
    </source>
</evidence>
<evidence type="ECO:0000256" key="1">
    <source>
        <dbReference type="ARBA" id="ARBA00004236"/>
    </source>
</evidence>
<dbReference type="GO" id="GO:0016757">
    <property type="term" value="F:glycosyltransferase activity"/>
    <property type="evidence" value="ECO:0007669"/>
    <property type="project" value="UniProtKB-KW"/>
</dbReference>
<name>A0A7D5XBE5_FERL1</name>
<dbReference type="SUPFAM" id="SSF53448">
    <property type="entry name" value="Nucleotide-diphospho-sugar transferases"/>
    <property type="match status" value="1"/>
</dbReference>
<sequence length="232" mass="26626">MISVVIPTLNEGLVIERCLKSLSKQTYKDFEIVIVDSGSKDGTLRIARKYKSRIIDEPRRGVPLARNRGAKEAKGEIVVCTDGDAVYPPEWLERIARHFEDKEVIAVGGPVAPSDGRLKHRLIFKVTTDYFARFAKLFGFIVFHGCNSSFRKDAYIKSGGYNEGIRTLDDNEFPNRIKKLGKVVFDPSVVIKTSTRRFEKAGYVRETLHYWKAYVDLYILKKGRTDEYKFYK</sequence>
<dbReference type="Pfam" id="PF00535">
    <property type="entry name" value="Glycos_transf_2"/>
    <property type="match status" value="1"/>
</dbReference>
<evidence type="ECO:0000256" key="5">
    <source>
        <dbReference type="ARBA" id="ARBA00023136"/>
    </source>
</evidence>
<evidence type="ECO:0000313" key="8">
    <source>
        <dbReference type="Proteomes" id="UP000510821"/>
    </source>
</evidence>
<keyword evidence="3" id="KW-0328">Glycosyltransferase</keyword>
<keyword evidence="5" id="KW-0472">Membrane</keyword>
<dbReference type="Gene3D" id="3.90.550.10">
    <property type="entry name" value="Spore Coat Polysaccharide Biosynthesis Protein SpsA, Chain A"/>
    <property type="match status" value="1"/>
</dbReference>
<evidence type="ECO:0000259" key="6">
    <source>
        <dbReference type="Pfam" id="PF00535"/>
    </source>
</evidence>